<comment type="caution">
    <text evidence="3">The sequence shown here is derived from an EMBL/GenBank/DDBJ whole genome shotgun (WGS) entry which is preliminary data.</text>
</comment>
<dbReference type="AlphaFoldDB" id="A0AAV2YUF4"/>
<feature type="region of interest" description="Disordered" evidence="2">
    <location>
        <begin position="424"/>
        <end position="446"/>
    </location>
</feature>
<dbReference type="Proteomes" id="UP001146120">
    <property type="component" value="Unassembled WGS sequence"/>
</dbReference>
<feature type="compositionally biased region" description="Low complexity" evidence="2">
    <location>
        <begin position="321"/>
        <end position="335"/>
    </location>
</feature>
<organism evidence="3 4">
    <name type="scientific">Lagenidium giganteum</name>
    <dbReference type="NCBI Taxonomy" id="4803"/>
    <lineage>
        <taxon>Eukaryota</taxon>
        <taxon>Sar</taxon>
        <taxon>Stramenopiles</taxon>
        <taxon>Oomycota</taxon>
        <taxon>Peronosporomycetes</taxon>
        <taxon>Pythiales</taxon>
        <taxon>Pythiaceae</taxon>
    </lineage>
</organism>
<keyword evidence="4" id="KW-1185">Reference proteome</keyword>
<reference evidence="3" key="2">
    <citation type="journal article" date="2023" name="Microbiol Resour">
        <title>Decontamination and Annotation of the Draft Genome Sequence of the Oomycete Lagenidium giganteum ARSEF 373.</title>
        <authorList>
            <person name="Morgan W.R."/>
            <person name="Tartar A."/>
        </authorList>
    </citation>
    <scope>NUCLEOTIDE SEQUENCE</scope>
    <source>
        <strain evidence="3">ARSEF 373</strain>
    </source>
</reference>
<keyword evidence="1" id="KW-0175">Coiled coil</keyword>
<evidence type="ECO:0000256" key="2">
    <source>
        <dbReference type="SAM" id="MobiDB-lite"/>
    </source>
</evidence>
<proteinExistence type="predicted"/>
<protein>
    <submittedName>
        <fullName evidence="3">Uncharacterized protein</fullName>
    </submittedName>
</protein>
<evidence type="ECO:0000313" key="4">
    <source>
        <dbReference type="Proteomes" id="UP001146120"/>
    </source>
</evidence>
<dbReference type="EMBL" id="DAKRPA010000126">
    <property type="protein sequence ID" value="DAZ97740.1"/>
    <property type="molecule type" value="Genomic_DNA"/>
</dbReference>
<feature type="coiled-coil region" evidence="1">
    <location>
        <begin position="351"/>
        <end position="406"/>
    </location>
</feature>
<feature type="region of interest" description="Disordered" evidence="2">
    <location>
        <begin position="317"/>
        <end position="349"/>
    </location>
</feature>
<feature type="coiled-coil region" evidence="1">
    <location>
        <begin position="29"/>
        <end position="140"/>
    </location>
</feature>
<reference evidence="3" key="1">
    <citation type="submission" date="2022-11" db="EMBL/GenBank/DDBJ databases">
        <authorList>
            <person name="Morgan W.R."/>
            <person name="Tartar A."/>
        </authorList>
    </citation>
    <scope>NUCLEOTIDE SEQUENCE</scope>
    <source>
        <strain evidence="3">ARSEF 373</strain>
    </source>
</reference>
<feature type="coiled-coil region" evidence="1">
    <location>
        <begin position="206"/>
        <end position="236"/>
    </location>
</feature>
<feature type="region of interest" description="Disordered" evidence="2">
    <location>
        <begin position="551"/>
        <end position="612"/>
    </location>
</feature>
<evidence type="ECO:0000256" key="1">
    <source>
        <dbReference type="SAM" id="Coils"/>
    </source>
</evidence>
<sequence>MHLSEAIDLEEEDDLKKAARAGILLLEKNEELHAENTALRTHLEVAEQELATLRSQLRTNKEDLEKLREERKQSLVEVNALRGELRIKANHVTDALDRESKAKAAAREAELSNRRAEQLLDKANQEIEELQRRLLEITESGRKEPYAISNPASLFDSNQAPVFTAEDYEELLRKWQDTSDANDSLNLEVKSLKKDLETWRFKAAKVGEYKTQLDQLEKKNQQLLHAKTMLEEEQLEERAVINSLRSMNLMYKQIADSRPFSMDCTCAVHPIQDGAVSVQDDLLHTNSKLANELKSLRSELSKCSSLADASDDGFEVDTYASESRQSSRSNSDTMSLSGDVESAQEEWGQKVRDLREQLSVTKDMLKRVKQQWSAALESQKAVEECNKAAQEEIASLRQALDFQMATTTRVSMCEEGGERLAERMSEHTPVPPSNARSNVREQADDDEDEWFEEHVPYPAPPGDLNSPLIKCLLDHWTTDKSKIMHLTDWLHNAIRGTGKASPLRLENLSSEVAAGFAQLLVPILREKHGVTVRILRRDSMQVLSDLVLQTNAPPSSQTSFTTTGNNTSVSSEASVPKAPKSLGARMDGNDSNANDENHERNGPSSWPRRRFQESRFLKGETQFLYG</sequence>
<name>A0AAV2YUF4_9STRA</name>
<evidence type="ECO:0000313" key="3">
    <source>
        <dbReference type="EMBL" id="DAZ97740.1"/>
    </source>
</evidence>
<feature type="compositionally biased region" description="Polar residues" evidence="2">
    <location>
        <begin position="551"/>
        <end position="573"/>
    </location>
</feature>
<gene>
    <name evidence="3" type="ORF">N0F65_009020</name>
</gene>
<accession>A0AAV2YUF4</accession>